<gene>
    <name evidence="1" type="ORF">L6452_05701</name>
</gene>
<comment type="caution">
    <text evidence="1">The sequence shown here is derived from an EMBL/GenBank/DDBJ whole genome shotgun (WGS) entry which is preliminary data.</text>
</comment>
<evidence type="ECO:0000313" key="2">
    <source>
        <dbReference type="Proteomes" id="UP001055879"/>
    </source>
</evidence>
<accession>A0ACB9EGT8</accession>
<reference evidence="1 2" key="2">
    <citation type="journal article" date="2022" name="Mol. Ecol. Resour.">
        <title>The genomes of chicory, endive, great burdock and yacon provide insights into Asteraceae paleo-polyploidization history and plant inulin production.</title>
        <authorList>
            <person name="Fan W."/>
            <person name="Wang S."/>
            <person name="Wang H."/>
            <person name="Wang A."/>
            <person name="Jiang F."/>
            <person name="Liu H."/>
            <person name="Zhao H."/>
            <person name="Xu D."/>
            <person name="Zhang Y."/>
        </authorList>
    </citation>
    <scope>NUCLEOTIDE SEQUENCE [LARGE SCALE GENOMIC DNA]</scope>
    <source>
        <strain evidence="2">cv. Niubang</strain>
    </source>
</reference>
<name>A0ACB9EGT8_ARCLA</name>
<protein>
    <submittedName>
        <fullName evidence="1">Uncharacterized protein</fullName>
    </submittedName>
</protein>
<keyword evidence="2" id="KW-1185">Reference proteome</keyword>
<sequence>MSQDLLQAGSSQSGSAKPREFKSPGAWVQGDGTTREWVGIRKCRELAMYGEMADDGNPPREIDCVDGVMALGWTGSIRVDWSLSATTVIDGSVD</sequence>
<dbReference type="Proteomes" id="UP001055879">
    <property type="component" value="Linkage Group LG02"/>
</dbReference>
<organism evidence="1 2">
    <name type="scientific">Arctium lappa</name>
    <name type="common">Greater burdock</name>
    <name type="synonym">Lappa major</name>
    <dbReference type="NCBI Taxonomy" id="4217"/>
    <lineage>
        <taxon>Eukaryota</taxon>
        <taxon>Viridiplantae</taxon>
        <taxon>Streptophyta</taxon>
        <taxon>Embryophyta</taxon>
        <taxon>Tracheophyta</taxon>
        <taxon>Spermatophyta</taxon>
        <taxon>Magnoliopsida</taxon>
        <taxon>eudicotyledons</taxon>
        <taxon>Gunneridae</taxon>
        <taxon>Pentapetalae</taxon>
        <taxon>asterids</taxon>
        <taxon>campanulids</taxon>
        <taxon>Asterales</taxon>
        <taxon>Asteraceae</taxon>
        <taxon>Carduoideae</taxon>
        <taxon>Cardueae</taxon>
        <taxon>Arctiinae</taxon>
        <taxon>Arctium</taxon>
    </lineage>
</organism>
<evidence type="ECO:0000313" key="1">
    <source>
        <dbReference type="EMBL" id="KAI3758149.1"/>
    </source>
</evidence>
<reference evidence="2" key="1">
    <citation type="journal article" date="2022" name="Mol. Ecol. Resour.">
        <title>The genomes of chicory, endive, great burdock and yacon provide insights into Asteraceae palaeo-polyploidization history and plant inulin production.</title>
        <authorList>
            <person name="Fan W."/>
            <person name="Wang S."/>
            <person name="Wang H."/>
            <person name="Wang A."/>
            <person name="Jiang F."/>
            <person name="Liu H."/>
            <person name="Zhao H."/>
            <person name="Xu D."/>
            <person name="Zhang Y."/>
        </authorList>
    </citation>
    <scope>NUCLEOTIDE SEQUENCE [LARGE SCALE GENOMIC DNA]</scope>
    <source>
        <strain evidence="2">cv. Niubang</strain>
    </source>
</reference>
<dbReference type="EMBL" id="CM042048">
    <property type="protein sequence ID" value="KAI3758149.1"/>
    <property type="molecule type" value="Genomic_DNA"/>
</dbReference>
<proteinExistence type="predicted"/>